<dbReference type="Pfam" id="PF00881">
    <property type="entry name" value="Nitroreductase"/>
    <property type="match status" value="1"/>
</dbReference>
<dbReference type="InterPro" id="IPR029479">
    <property type="entry name" value="Nitroreductase"/>
</dbReference>
<reference evidence="10 11" key="1">
    <citation type="submission" date="2023-10" db="EMBL/GenBank/DDBJ databases">
        <title>Psychrosphaera aquimaarina strain SW33 isolated from seawater.</title>
        <authorList>
            <person name="Bayburt H."/>
            <person name="Kim J.M."/>
            <person name="Choi B.J."/>
            <person name="Jeon C.O."/>
        </authorList>
    </citation>
    <scope>NUCLEOTIDE SEQUENCE [LARGE SCALE GENOMIC DNA]</scope>
    <source>
        <strain evidence="10 11">KCTC 52743</strain>
    </source>
</reference>
<sequence length="183" mass="20084">MNALDILLTRSSDNKLTTPAPSGVALDNILAAAHRAPDHAHLTPYQFIVCQGDGLAKLADIYHQAAIHSDFEPAAIEKAKTLPFRAPMVIIGICKYKPHDKVPRVEQIATTACALQNMQMAAQAQGYNGIWRTGSYSQNQFVNTALGLNKSDEVIGFMYLGTPMDKTIIKKAKKQTDTVLFWN</sequence>
<gene>
    <name evidence="10" type="ORF">RT723_01915</name>
</gene>
<evidence type="ECO:0000256" key="6">
    <source>
        <dbReference type="ARBA" id="ARBA00023002"/>
    </source>
</evidence>
<evidence type="ECO:0000256" key="4">
    <source>
        <dbReference type="ARBA" id="ARBA00022643"/>
    </source>
</evidence>
<dbReference type="Proteomes" id="UP001257914">
    <property type="component" value="Unassembled WGS sequence"/>
</dbReference>
<comment type="similarity">
    <text evidence="2 8">Belongs to the nitroreductase family.</text>
</comment>
<protein>
    <recommendedName>
        <fullName evidence="8">Putative NAD(P)H nitroreductase</fullName>
        <ecNumber evidence="8">1.-.-.-</ecNumber>
    </recommendedName>
</protein>
<evidence type="ECO:0000256" key="7">
    <source>
        <dbReference type="ARBA" id="ARBA00023027"/>
    </source>
</evidence>
<keyword evidence="3 8" id="KW-0285">Flavoprotein</keyword>
<evidence type="ECO:0000256" key="1">
    <source>
        <dbReference type="ARBA" id="ARBA00001917"/>
    </source>
</evidence>
<evidence type="ECO:0000313" key="11">
    <source>
        <dbReference type="Proteomes" id="UP001257914"/>
    </source>
</evidence>
<dbReference type="SUPFAM" id="SSF55469">
    <property type="entry name" value="FMN-dependent nitroreductase-like"/>
    <property type="match status" value="1"/>
</dbReference>
<evidence type="ECO:0000256" key="2">
    <source>
        <dbReference type="ARBA" id="ARBA00007118"/>
    </source>
</evidence>
<evidence type="ECO:0000259" key="9">
    <source>
        <dbReference type="Pfam" id="PF00881"/>
    </source>
</evidence>
<dbReference type="EC" id="1.-.-.-" evidence="8"/>
<evidence type="ECO:0000256" key="8">
    <source>
        <dbReference type="PIRNR" id="PIRNR000232"/>
    </source>
</evidence>
<feature type="domain" description="Nitroreductase" evidence="9">
    <location>
        <begin position="10"/>
        <end position="161"/>
    </location>
</feature>
<keyword evidence="7 8" id="KW-0520">NAD</keyword>
<proteinExistence type="inferred from homology"/>
<dbReference type="InterPro" id="IPR000415">
    <property type="entry name" value="Nitroreductase-like"/>
</dbReference>
<comment type="cofactor">
    <cofactor evidence="1 8">
        <name>FMN</name>
        <dbReference type="ChEBI" id="CHEBI:58210"/>
    </cofactor>
</comment>
<keyword evidence="6 8" id="KW-0560">Oxidoreductase</keyword>
<dbReference type="PIRSF" id="PIRSF000232">
    <property type="entry name" value="YdjA"/>
    <property type="match status" value="1"/>
</dbReference>
<organism evidence="10 11">
    <name type="scientific">Psychrosphaera aquimarina</name>
    <dbReference type="NCBI Taxonomy" id="2044854"/>
    <lineage>
        <taxon>Bacteria</taxon>
        <taxon>Pseudomonadati</taxon>
        <taxon>Pseudomonadota</taxon>
        <taxon>Gammaproteobacteria</taxon>
        <taxon>Alteromonadales</taxon>
        <taxon>Pseudoalteromonadaceae</taxon>
        <taxon>Psychrosphaera</taxon>
    </lineage>
</organism>
<dbReference type="CDD" id="cd02135">
    <property type="entry name" value="YdjA-like"/>
    <property type="match status" value="1"/>
</dbReference>
<dbReference type="PANTHER" id="PTHR43821:SF1">
    <property type="entry name" value="NAD(P)H NITROREDUCTASE YDJA-RELATED"/>
    <property type="match status" value="1"/>
</dbReference>
<dbReference type="PANTHER" id="PTHR43821">
    <property type="entry name" value="NAD(P)H NITROREDUCTASE YDJA-RELATED"/>
    <property type="match status" value="1"/>
</dbReference>
<evidence type="ECO:0000313" key="10">
    <source>
        <dbReference type="EMBL" id="MDU0111783.1"/>
    </source>
</evidence>
<name>A0ABU3QWH8_9GAMM</name>
<keyword evidence="4 8" id="KW-0288">FMN</keyword>
<comment type="caution">
    <text evidence="10">The sequence shown here is derived from an EMBL/GenBank/DDBJ whole genome shotgun (WGS) entry which is preliminary data.</text>
</comment>
<dbReference type="EMBL" id="JAWCUA010000001">
    <property type="protein sequence ID" value="MDU0111783.1"/>
    <property type="molecule type" value="Genomic_DNA"/>
</dbReference>
<evidence type="ECO:0000256" key="5">
    <source>
        <dbReference type="ARBA" id="ARBA00022857"/>
    </source>
</evidence>
<dbReference type="InterPro" id="IPR052530">
    <property type="entry name" value="NAD(P)H_nitroreductase"/>
</dbReference>
<keyword evidence="5 8" id="KW-0521">NADP</keyword>
<dbReference type="InterPro" id="IPR026021">
    <property type="entry name" value="YdjA-like"/>
</dbReference>
<dbReference type="RefSeq" id="WP_315945674.1">
    <property type="nucleotide sequence ID" value="NZ_JAWCUA010000001.1"/>
</dbReference>
<evidence type="ECO:0000256" key="3">
    <source>
        <dbReference type="ARBA" id="ARBA00022630"/>
    </source>
</evidence>
<accession>A0ABU3QWH8</accession>
<dbReference type="NCBIfam" id="NF008088">
    <property type="entry name" value="PRK10828.1"/>
    <property type="match status" value="1"/>
</dbReference>
<dbReference type="Gene3D" id="3.40.109.10">
    <property type="entry name" value="NADH Oxidase"/>
    <property type="match status" value="1"/>
</dbReference>
<keyword evidence="11" id="KW-1185">Reference proteome</keyword>